<dbReference type="InterPro" id="IPR015590">
    <property type="entry name" value="Aldehyde_DH_dom"/>
</dbReference>
<comment type="caution">
    <text evidence="3">The sequence shown here is derived from an EMBL/GenBank/DDBJ whole genome shotgun (WGS) entry which is preliminary data.</text>
</comment>
<dbReference type="AlphaFoldDB" id="A0A432WF88"/>
<keyword evidence="4" id="KW-1185">Reference proteome</keyword>
<protein>
    <submittedName>
        <fullName evidence="3">Aldehyde dehydrogenase (NADP(+))</fullName>
    </submittedName>
</protein>
<dbReference type="CDD" id="cd07129">
    <property type="entry name" value="ALDH_KGSADH"/>
    <property type="match status" value="1"/>
</dbReference>
<feature type="domain" description="Aldehyde dehydrogenase" evidence="2">
    <location>
        <begin position="13"/>
        <end position="471"/>
    </location>
</feature>
<evidence type="ECO:0000259" key="2">
    <source>
        <dbReference type="Pfam" id="PF00171"/>
    </source>
</evidence>
<dbReference type="Pfam" id="PF00171">
    <property type="entry name" value="Aldedh"/>
    <property type="match status" value="1"/>
</dbReference>
<accession>A0A432WF88</accession>
<sequence length="533" mass="55978">MTITGKQLIQGEWTSGKGATYQTVNPATGESLEPQMSYADSSQIDAVVEAAAKAAPAYAATTLKQRGEFLNACADEIMALGDELLERLKAETGYPQARVEGERGRTCNQLKMFANTIQSGEFLDARIDLAMPDRQPMPRADIRFYKQSIGPVVVFGASNFPMAFSTAGGDTASALAAGCPVIVKGHNSHAGAAELVAQAIQKAADKCQLPKGTFSYVTGPGKEVGAALVKADQVKAVGFTGSHSGGMALYKLASERPNPIPVFAEMGSINPIVVLPEALKASAQSIAEGFVGSLTLGVGQFCVNPGLVLGIEGDDLDTFIDATAKALGDVNAGVMLNQGIAEAYQSGRQTLSAQPGVTSVGSGQPVKDGETGFCGQAELFTVSAADFIKNPELQAENFGPSSLVIKCKNAEELNAAVRHLGGQLTGTLQATESELQNYAELLNLLQEKVGRMVVNNFPTGVEVCDAMMHGGPSPASTDSRFTSVGTKAIDRFVRPICFQNYPHDLLPAALQNGNPWGISRWINGERTNSAVKN</sequence>
<reference evidence="3 4" key="1">
    <citation type="journal article" date="2011" name="Front. Microbiol.">
        <title>Genomic signatures of strain selection and enhancement in Bacillus atrophaeus var. globigii, a historical biowarfare simulant.</title>
        <authorList>
            <person name="Gibbons H.S."/>
            <person name="Broomall S.M."/>
            <person name="McNew L.A."/>
            <person name="Daligault H."/>
            <person name="Chapman C."/>
            <person name="Bruce D."/>
            <person name="Karavis M."/>
            <person name="Krepps M."/>
            <person name="McGregor P.A."/>
            <person name="Hong C."/>
            <person name="Park K.H."/>
            <person name="Akmal A."/>
            <person name="Feldman A."/>
            <person name="Lin J.S."/>
            <person name="Chang W.E."/>
            <person name="Higgs B.W."/>
            <person name="Demirev P."/>
            <person name="Lindquist J."/>
            <person name="Liem A."/>
            <person name="Fochler E."/>
            <person name="Read T.D."/>
            <person name="Tapia R."/>
            <person name="Johnson S."/>
            <person name="Bishop-Lilly K.A."/>
            <person name="Detter C."/>
            <person name="Han C."/>
            <person name="Sozhamannan S."/>
            <person name="Rosenzweig C.N."/>
            <person name="Skowronski E.W."/>
        </authorList>
    </citation>
    <scope>NUCLEOTIDE SEQUENCE [LARGE SCALE GENOMIC DNA]</scope>
    <source>
        <strain evidence="3 4">Y4G10-17</strain>
    </source>
</reference>
<name>A0A432WF88_9GAMM</name>
<keyword evidence="1" id="KW-0560">Oxidoreductase</keyword>
<dbReference type="InterPro" id="IPR050740">
    <property type="entry name" value="Aldehyde_DH_Superfamily"/>
</dbReference>
<dbReference type="InterPro" id="IPR016162">
    <property type="entry name" value="Ald_DH_N"/>
</dbReference>
<gene>
    <name evidence="3" type="ORF">CWE14_09830</name>
</gene>
<dbReference type="EMBL" id="PIPO01000004">
    <property type="protein sequence ID" value="RUO32438.1"/>
    <property type="molecule type" value="Genomic_DNA"/>
</dbReference>
<dbReference type="Proteomes" id="UP000287823">
    <property type="component" value="Unassembled WGS sequence"/>
</dbReference>
<dbReference type="PANTHER" id="PTHR43353:SF3">
    <property type="entry name" value="ALDEHYDE DEHYDROGENASE-RELATED"/>
    <property type="match status" value="1"/>
</dbReference>
<dbReference type="InterPro" id="IPR016163">
    <property type="entry name" value="Ald_DH_C"/>
</dbReference>
<dbReference type="InterPro" id="IPR044151">
    <property type="entry name" value="ALDH_KGSADH"/>
</dbReference>
<dbReference type="RefSeq" id="WP_126799216.1">
    <property type="nucleotide sequence ID" value="NZ_PIPO01000004.1"/>
</dbReference>
<dbReference type="PANTHER" id="PTHR43353">
    <property type="entry name" value="SUCCINATE-SEMIALDEHYDE DEHYDROGENASE, MITOCHONDRIAL"/>
    <property type="match status" value="1"/>
</dbReference>
<dbReference type="Gene3D" id="3.40.605.10">
    <property type="entry name" value="Aldehyde Dehydrogenase, Chain A, domain 1"/>
    <property type="match status" value="1"/>
</dbReference>
<evidence type="ECO:0000256" key="1">
    <source>
        <dbReference type="ARBA" id="ARBA00023002"/>
    </source>
</evidence>
<dbReference type="InterPro" id="IPR016161">
    <property type="entry name" value="Ald_DH/histidinol_DH"/>
</dbReference>
<proteinExistence type="predicted"/>
<dbReference type="SUPFAM" id="SSF53720">
    <property type="entry name" value="ALDH-like"/>
    <property type="match status" value="1"/>
</dbReference>
<organism evidence="3 4">
    <name type="scientific">Aliidiomarina soli</name>
    <dbReference type="NCBI Taxonomy" id="1928574"/>
    <lineage>
        <taxon>Bacteria</taxon>
        <taxon>Pseudomonadati</taxon>
        <taxon>Pseudomonadota</taxon>
        <taxon>Gammaproteobacteria</taxon>
        <taxon>Alteromonadales</taxon>
        <taxon>Idiomarinaceae</taxon>
        <taxon>Aliidiomarina</taxon>
    </lineage>
</organism>
<dbReference type="GO" id="GO:0016620">
    <property type="term" value="F:oxidoreductase activity, acting on the aldehyde or oxo group of donors, NAD or NADP as acceptor"/>
    <property type="evidence" value="ECO:0007669"/>
    <property type="project" value="InterPro"/>
</dbReference>
<evidence type="ECO:0000313" key="3">
    <source>
        <dbReference type="EMBL" id="RUO32438.1"/>
    </source>
</evidence>
<evidence type="ECO:0000313" key="4">
    <source>
        <dbReference type="Proteomes" id="UP000287823"/>
    </source>
</evidence>
<dbReference type="Gene3D" id="3.40.309.10">
    <property type="entry name" value="Aldehyde Dehydrogenase, Chain A, domain 2"/>
    <property type="match status" value="1"/>
</dbReference>